<dbReference type="InterPro" id="IPR011044">
    <property type="entry name" value="Quino_amine_DH_bsu"/>
</dbReference>
<gene>
    <name evidence="2" type="ORF">F3087_22175</name>
</gene>
<comment type="caution">
    <text evidence="2">The sequence shown here is derived from an EMBL/GenBank/DDBJ whole genome shotgun (WGS) entry which is preliminary data.</text>
</comment>
<keyword evidence="1" id="KW-0732">Signal</keyword>
<dbReference type="Pfam" id="PF05096">
    <property type="entry name" value="Glu_cyclase_2"/>
    <property type="match status" value="1"/>
</dbReference>
<dbReference type="SUPFAM" id="SSF50969">
    <property type="entry name" value="YVTN repeat-like/Quinoprotein amine dehydrogenase"/>
    <property type="match status" value="1"/>
</dbReference>
<feature type="signal peptide" evidence="1">
    <location>
        <begin position="1"/>
        <end position="24"/>
    </location>
</feature>
<evidence type="ECO:0000313" key="3">
    <source>
        <dbReference type="Proteomes" id="UP000323876"/>
    </source>
</evidence>
<dbReference type="PANTHER" id="PTHR31270:SF1">
    <property type="entry name" value="GLUTAMINYL-PEPTIDE CYCLOTRANSFERASE"/>
    <property type="match status" value="1"/>
</dbReference>
<sequence>MKRNRQTLAIGVLVGLVIWGGCAAADDASPAMNVEVVATRSHDPRAFTQGLEIDGDVLYEGTGLSGASSVRATNRFTGEQLARVDLPAPYFGEGLTLAGDKLWQLTWQDHTAFARDPNTLAEIGRASYAGEGWGLCTRAGRLVMSDGTDTLTFRDPVTFAPTGSIRLTSHQNARLNELDCAEDGSVYANDWPSDNILRIDPDSGQVLAQINAAGLLPRPLIPNGEDTLNGIAQIPGTDRFLLAGKNWPTTFEVRFVPA</sequence>
<dbReference type="Gene3D" id="2.130.10.10">
    <property type="entry name" value="YVTN repeat-like/Quinoprotein amine dehydrogenase"/>
    <property type="match status" value="1"/>
</dbReference>
<keyword evidence="3" id="KW-1185">Reference proteome</keyword>
<accession>A0A5N0EBY7</accession>
<dbReference type="InterPro" id="IPR015943">
    <property type="entry name" value="WD40/YVTN_repeat-like_dom_sf"/>
</dbReference>
<feature type="chain" id="PRO_5038517834" evidence="1">
    <location>
        <begin position="25"/>
        <end position="258"/>
    </location>
</feature>
<evidence type="ECO:0000313" key="2">
    <source>
        <dbReference type="EMBL" id="KAA8886918.1"/>
    </source>
</evidence>
<keyword evidence="2" id="KW-0808">Transferase</keyword>
<name>A0A5N0EBY7_9NOCA</name>
<dbReference type="InterPro" id="IPR007788">
    <property type="entry name" value="QCT"/>
</dbReference>
<dbReference type="RefSeq" id="WP_150403933.1">
    <property type="nucleotide sequence ID" value="NZ_VXLC01000010.1"/>
</dbReference>
<organism evidence="2 3">
    <name type="scientific">Nocardia colli</name>
    <dbReference type="NCBI Taxonomy" id="2545717"/>
    <lineage>
        <taxon>Bacteria</taxon>
        <taxon>Bacillati</taxon>
        <taxon>Actinomycetota</taxon>
        <taxon>Actinomycetes</taxon>
        <taxon>Mycobacteriales</taxon>
        <taxon>Nocardiaceae</taxon>
        <taxon>Nocardia</taxon>
    </lineage>
</organism>
<dbReference type="EMBL" id="VXLC01000010">
    <property type="protein sequence ID" value="KAA8886918.1"/>
    <property type="molecule type" value="Genomic_DNA"/>
</dbReference>
<dbReference type="Proteomes" id="UP000323876">
    <property type="component" value="Unassembled WGS sequence"/>
</dbReference>
<dbReference type="PANTHER" id="PTHR31270">
    <property type="entry name" value="GLUTAMINYL-PEPTIDE CYCLOTRANSFERASE"/>
    <property type="match status" value="1"/>
</dbReference>
<evidence type="ECO:0000256" key="1">
    <source>
        <dbReference type="SAM" id="SignalP"/>
    </source>
</evidence>
<dbReference type="OrthoDB" id="9783700at2"/>
<dbReference type="AlphaFoldDB" id="A0A5N0EBY7"/>
<protein>
    <submittedName>
        <fullName evidence="2">Glutaminyl-peptide cyclotransferase</fullName>
    </submittedName>
</protein>
<dbReference type="PROSITE" id="PS51257">
    <property type="entry name" value="PROKAR_LIPOPROTEIN"/>
    <property type="match status" value="1"/>
</dbReference>
<dbReference type="GO" id="GO:0016603">
    <property type="term" value="F:glutaminyl-peptide cyclotransferase activity"/>
    <property type="evidence" value="ECO:0007669"/>
    <property type="project" value="InterPro"/>
</dbReference>
<proteinExistence type="predicted"/>
<reference evidence="2 3" key="1">
    <citation type="submission" date="2019-09" db="EMBL/GenBank/DDBJ databases">
        <authorList>
            <person name="Wang X."/>
        </authorList>
    </citation>
    <scope>NUCLEOTIDE SEQUENCE [LARGE SCALE GENOMIC DNA]</scope>
    <source>
        <strain evidence="2 3">CICC 11023</strain>
    </source>
</reference>